<dbReference type="RefSeq" id="XP_001316729.1">
    <property type="nucleotide sequence ID" value="XM_001316694.1"/>
</dbReference>
<dbReference type="KEGG" id="tva:4762368"/>
<evidence type="ECO:0000256" key="1">
    <source>
        <dbReference type="SAM" id="Coils"/>
    </source>
</evidence>
<dbReference type="EMBL" id="DS113473">
    <property type="protein sequence ID" value="EAY04506.1"/>
    <property type="molecule type" value="Genomic_DNA"/>
</dbReference>
<dbReference type="VEuPathDB" id="TrichDB:TVAG_453230"/>
<name>A2ES69_TRIV3</name>
<reference evidence="2" key="2">
    <citation type="journal article" date="2007" name="Science">
        <title>Draft genome sequence of the sexually transmitted pathogen Trichomonas vaginalis.</title>
        <authorList>
            <person name="Carlton J.M."/>
            <person name="Hirt R.P."/>
            <person name="Silva J.C."/>
            <person name="Delcher A.L."/>
            <person name="Schatz M."/>
            <person name="Zhao Q."/>
            <person name="Wortman J.R."/>
            <person name="Bidwell S.L."/>
            <person name="Alsmark U.C.M."/>
            <person name="Besteiro S."/>
            <person name="Sicheritz-Ponten T."/>
            <person name="Noel C.J."/>
            <person name="Dacks J.B."/>
            <person name="Foster P.G."/>
            <person name="Simillion C."/>
            <person name="Van de Peer Y."/>
            <person name="Miranda-Saavedra D."/>
            <person name="Barton G.J."/>
            <person name="Westrop G.D."/>
            <person name="Mueller S."/>
            <person name="Dessi D."/>
            <person name="Fiori P.L."/>
            <person name="Ren Q."/>
            <person name="Paulsen I."/>
            <person name="Zhang H."/>
            <person name="Bastida-Corcuera F.D."/>
            <person name="Simoes-Barbosa A."/>
            <person name="Brown M.T."/>
            <person name="Hayes R.D."/>
            <person name="Mukherjee M."/>
            <person name="Okumura C.Y."/>
            <person name="Schneider R."/>
            <person name="Smith A.J."/>
            <person name="Vanacova S."/>
            <person name="Villalvazo M."/>
            <person name="Haas B.J."/>
            <person name="Pertea M."/>
            <person name="Feldblyum T.V."/>
            <person name="Utterback T.R."/>
            <person name="Shu C.L."/>
            <person name="Osoegawa K."/>
            <person name="de Jong P.J."/>
            <person name="Hrdy I."/>
            <person name="Horvathova L."/>
            <person name="Zubacova Z."/>
            <person name="Dolezal P."/>
            <person name="Malik S.B."/>
            <person name="Logsdon J.M. Jr."/>
            <person name="Henze K."/>
            <person name="Gupta A."/>
            <person name="Wang C.C."/>
            <person name="Dunne R.L."/>
            <person name="Upcroft J.A."/>
            <person name="Upcroft P."/>
            <person name="White O."/>
            <person name="Salzberg S.L."/>
            <person name="Tang P."/>
            <person name="Chiu C.-H."/>
            <person name="Lee Y.-S."/>
            <person name="Embley T.M."/>
            <person name="Coombs G.H."/>
            <person name="Mottram J.C."/>
            <person name="Tachezy J."/>
            <person name="Fraser-Liggett C.M."/>
            <person name="Johnson P.J."/>
        </authorList>
    </citation>
    <scope>NUCLEOTIDE SEQUENCE [LARGE SCALE GENOMIC DNA]</scope>
    <source>
        <strain evidence="2">G3</strain>
    </source>
</reference>
<dbReference type="Proteomes" id="UP000001542">
    <property type="component" value="Unassembled WGS sequence"/>
</dbReference>
<dbReference type="SMR" id="A2ES69"/>
<dbReference type="InParanoid" id="A2ES69"/>
<keyword evidence="1" id="KW-0175">Coiled coil</keyword>
<dbReference type="FunCoup" id="A2ES69">
    <property type="interactions" value="86"/>
</dbReference>
<protein>
    <submittedName>
        <fullName evidence="2">Uncharacterized protein</fullName>
    </submittedName>
</protein>
<dbReference type="VEuPathDB" id="TrichDB:TVAGG3_0612160"/>
<proteinExistence type="predicted"/>
<organism evidence="2 3">
    <name type="scientific">Trichomonas vaginalis (strain ATCC PRA-98 / G3)</name>
    <dbReference type="NCBI Taxonomy" id="412133"/>
    <lineage>
        <taxon>Eukaryota</taxon>
        <taxon>Metamonada</taxon>
        <taxon>Parabasalia</taxon>
        <taxon>Trichomonadida</taxon>
        <taxon>Trichomonadidae</taxon>
        <taxon>Trichomonas</taxon>
    </lineage>
</organism>
<reference evidence="2" key="1">
    <citation type="submission" date="2006-10" db="EMBL/GenBank/DDBJ databases">
        <authorList>
            <person name="Amadeo P."/>
            <person name="Zhao Q."/>
            <person name="Wortman J."/>
            <person name="Fraser-Liggett C."/>
            <person name="Carlton J."/>
        </authorList>
    </citation>
    <scope>NUCLEOTIDE SEQUENCE</scope>
    <source>
        <strain evidence="2">G3</strain>
    </source>
</reference>
<dbReference type="AlphaFoldDB" id="A2ES69"/>
<evidence type="ECO:0000313" key="3">
    <source>
        <dbReference type="Proteomes" id="UP000001542"/>
    </source>
</evidence>
<feature type="coiled-coil region" evidence="1">
    <location>
        <begin position="181"/>
        <end position="211"/>
    </location>
</feature>
<keyword evidence="3" id="KW-1185">Reference proteome</keyword>
<evidence type="ECO:0000313" key="2">
    <source>
        <dbReference type="EMBL" id="EAY04506.1"/>
    </source>
</evidence>
<accession>A2ES69</accession>
<dbReference type="OrthoDB" id="419631at2759"/>
<gene>
    <name evidence="2" type="ORF">TVAG_453230</name>
</gene>
<sequence length="346" mass="41161">MNRQIDSIRFRIQRELTIMDDEIERFRNLSNSYTSKINELKDKINIIDQQCGLIDQELKGKKLRIESAFGTLSSRQNSIKTLEIAELQKIHDQNIRFMQDAFQQRMTEINQKYYMQTNAKIASIQKRINKLTEFNKSLTKRLTSLSKEELRVNTVNEGDVIFEARKQELQKTLIQLGNERHENLRQNKMKLSKCIDELEHNENQFRFLQKEKLTTITSMDYRYQLELKNVEHHHRSKMEILQKKLRNIESFLRSKESVIESVKIQGSFYVTQAMNDFNNLKNNPKVIDNDDEPSFEDQTVNLLSQLEKKRKILSEREVVLQNSRQNNMNLKRQLAELKHQAKFGVH</sequence>